<organism evidence="1 2">
    <name type="scientific">Flavipsychrobacter stenotrophus</name>
    <dbReference type="NCBI Taxonomy" id="2077091"/>
    <lineage>
        <taxon>Bacteria</taxon>
        <taxon>Pseudomonadati</taxon>
        <taxon>Bacteroidota</taxon>
        <taxon>Chitinophagia</taxon>
        <taxon>Chitinophagales</taxon>
        <taxon>Chitinophagaceae</taxon>
        <taxon>Flavipsychrobacter</taxon>
    </lineage>
</organism>
<evidence type="ECO:0008006" key="3">
    <source>
        <dbReference type="Google" id="ProtNLM"/>
    </source>
</evidence>
<keyword evidence="2" id="KW-1185">Reference proteome</keyword>
<protein>
    <recommendedName>
        <fullName evidence="3">Outer membrane protein beta-barrel domain-containing protein</fullName>
    </recommendedName>
</protein>
<evidence type="ECO:0000313" key="1">
    <source>
        <dbReference type="EMBL" id="PQJ09408.1"/>
    </source>
</evidence>
<accession>A0A2S7SRR1</accession>
<proteinExistence type="predicted"/>
<name>A0A2S7SRR1_9BACT</name>
<comment type="caution">
    <text evidence="1">The sequence shown here is derived from an EMBL/GenBank/DDBJ whole genome shotgun (WGS) entry which is preliminary data.</text>
</comment>
<gene>
    <name evidence="1" type="ORF">CJD36_019390</name>
</gene>
<dbReference type="EMBL" id="PPSL01000006">
    <property type="protein sequence ID" value="PQJ09408.1"/>
    <property type="molecule type" value="Genomic_DNA"/>
</dbReference>
<dbReference type="AlphaFoldDB" id="A0A2S7SRR1"/>
<sequence>MTTSTIAQHVDPKNKELTHEKYEVWSIAPVHLFESCIGTSISYERGIDAGGIVTYMLQAMGGVDLTKKYASNRATEDPIIFIMPGLKFYPTTRLGHTKYAVGPSLVIGAGQASDYSSYYPSDRVGTRFLLGIMVNNSLNYQFGQRVYLGIDYGLGFSYIDKSRGVNSGVNLLNQLAFRMGYRF</sequence>
<evidence type="ECO:0000313" key="2">
    <source>
        <dbReference type="Proteomes" id="UP000239872"/>
    </source>
</evidence>
<reference evidence="1 2" key="1">
    <citation type="submission" date="2018-01" db="EMBL/GenBank/DDBJ databases">
        <title>A novel member of the phylum Bacteroidetes isolated from glacier ice.</title>
        <authorList>
            <person name="Liu Q."/>
            <person name="Xin Y.-H."/>
        </authorList>
    </citation>
    <scope>NUCLEOTIDE SEQUENCE [LARGE SCALE GENOMIC DNA]</scope>
    <source>
        <strain evidence="1 2">RB1R16</strain>
    </source>
</reference>
<dbReference type="Proteomes" id="UP000239872">
    <property type="component" value="Unassembled WGS sequence"/>
</dbReference>